<dbReference type="InterPro" id="IPR017911">
    <property type="entry name" value="MacB-like_ATP-bd"/>
</dbReference>
<dbReference type="Pfam" id="PF00005">
    <property type="entry name" value="ABC_tran"/>
    <property type="match status" value="1"/>
</dbReference>
<dbReference type="InterPro" id="IPR015854">
    <property type="entry name" value="ABC_transpr_LolD-like"/>
</dbReference>
<dbReference type="FunFam" id="3.40.50.300:FF:000230">
    <property type="entry name" value="Lipoprotein-releasing system ATP-binding protein LolD"/>
    <property type="match status" value="1"/>
</dbReference>
<dbReference type="Proteomes" id="UP000231201">
    <property type="component" value="Unassembled WGS sequence"/>
</dbReference>
<dbReference type="PROSITE" id="PS50893">
    <property type="entry name" value="ABC_TRANSPORTER_2"/>
    <property type="match status" value="1"/>
</dbReference>
<dbReference type="InterPro" id="IPR003439">
    <property type="entry name" value="ABC_transporter-like_ATP-bd"/>
</dbReference>
<accession>A0A2M8TMU6</accession>
<evidence type="ECO:0000256" key="3">
    <source>
        <dbReference type="ARBA" id="ARBA00022741"/>
    </source>
</evidence>
<comment type="caution">
    <text evidence="8">The sequence shown here is derived from an EMBL/GenBank/DDBJ whole genome shotgun (WGS) entry which is preliminary data.</text>
</comment>
<evidence type="ECO:0000313" key="9">
    <source>
        <dbReference type="Proteomes" id="UP000231201"/>
    </source>
</evidence>
<dbReference type="AlphaFoldDB" id="A0A2M8TMU6"/>
<evidence type="ECO:0000256" key="4">
    <source>
        <dbReference type="ARBA" id="ARBA00022840"/>
    </source>
</evidence>
<dbReference type="InterPro" id="IPR027417">
    <property type="entry name" value="P-loop_NTPase"/>
</dbReference>
<dbReference type="GO" id="GO:0022857">
    <property type="term" value="F:transmembrane transporter activity"/>
    <property type="evidence" value="ECO:0007669"/>
    <property type="project" value="TreeGrafter"/>
</dbReference>
<reference evidence="8 9" key="1">
    <citation type="submission" date="2017-11" db="EMBL/GenBank/DDBJ databases">
        <title>Genome sequencing of Prevotella intermedia KCOM 2833.</title>
        <authorList>
            <person name="Kook J.-K."/>
            <person name="Park S.-N."/>
            <person name="Lim Y.K."/>
        </authorList>
    </citation>
    <scope>NUCLEOTIDE SEQUENCE [LARGE SCALE GENOMIC DNA]</scope>
    <source>
        <strain evidence="8 9">KCOM 2833</strain>
    </source>
</reference>
<dbReference type="CDD" id="cd03255">
    <property type="entry name" value="ABC_MJ0796_LolCDE_FtsE"/>
    <property type="match status" value="1"/>
</dbReference>
<keyword evidence="3" id="KW-0547">Nucleotide-binding</keyword>
<evidence type="ECO:0000256" key="1">
    <source>
        <dbReference type="ARBA" id="ARBA00022448"/>
    </source>
</evidence>
<dbReference type="PROSITE" id="PS00211">
    <property type="entry name" value="ABC_TRANSPORTER_1"/>
    <property type="match status" value="1"/>
</dbReference>
<keyword evidence="5" id="KW-1278">Translocase</keyword>
<dbReference type="PANTHER" id="PTHR24220">
    <property type="entry name" value="IMPORT ATP-BINDING PROTEIN"/>
    <property type="match status" value="1"/>
</dbReference>
<gene>
    <name evidence="8" type="ORF">CTM59_03945</name>
</gene>
<dbReference type="SMART" id="SM00382">
    <property type="entry name" value="AAA"/>
    <property type="match status" value="1"/>
</dbReference>
<dbReference type="EMBL" id="PENH01000001">
    <property type="protein sequence ID" value="PJI25267.1"/>
    <property type="molecule type" value="Genomic_DNA"/>
</dbReference>
<keyword evidence="2" id="KW-1003">Cell membrane</keyword>
<evidence type="ECO:0000256" key="2">
    <source>
        <dbReference type="ARBA" id="ARBA00022475"/>
    </source>
</evidence>
<proteinExistence type="predicted"/>
<evidence type="ECO:0000256" key="5">
    <source>
        <dbReference type="ARBA" id="ARBA00022967"/>
    </source>
</evidence>
<dbReference type="SUPFAM" id="SSF52540">
    <property type="entry name" value="P-loop containing nucleoside triphosphate hydrolases"/>
    <property type="match status" value="1"/>
</dbReference>
<evidence type="ECO:0000259" key="7">
    <source>
        <dbReference type="PROSITE" id="PS50893"/>
    </source>
</evidence>
<dbReference type="GO" id="GO:0005524">
    <property type="term" value="F:ATP binding"/>
    <property type="evidence" value="ECO:0007669"/>
    <property type="project" value="UniProtKB-KW"/>
</dbReference>
<keyword evidence="4 8" id="KW-0067">ATP-binding</keyword>
<keyword evidence="1" id="KW-0813">Transport</keyword>
<dbReference type="InterPro" id="IPR017871">
    <property type="entry name" value="ABC_transporter-like_CS"/>
</dbReference>
<keyword evidence="6" id="KW-0472">Membrane</keyword>
<dbReference type="InterPro" id="IPR003593">
    <property type="entry name" value="AAA+_ATPase"/>
</dbReference>
<evidence type="ECO:0000256" key="6">
    <source>
        <dbReference type="ARBA" id="ARBA00023136"/>
    </source>
</evidence>
<dbReference type="RefSeq" id="WP_088438179.1">
    <property type="nucleotide sequence ID" value="NZ_NHRV01000001.1"/>
</dbReference>
<dbReference type="GO" id="GO:0089705">
    <property type="term" value="P:protein localization to outer membrane"/>
    <property type="evidence" value="ECO:0007669"/>
    <property type="project" value="UniProtKB-ARBA"/>
</dbReference>
<dbReference type="GO" id="GO:0016887">
    <property type="term" value="F:ATP hydrolysis activity"/>
    <property type="evidence" value="ECO:0007669"/>
    <property type="project" value="InterPro"/>
</dbReference>
<name>A0A2M8TMU6_PREIN</name>
<sequence length="225" mass="24503">MIEIKGVTKSFGSLQVLKGIDLCIEKGEIVSIVGPSGAGKTTLLQILGTLDKPDSGSVVVDGIETSTLSTNKLSEFRNTHLGFVFQFHQLLPEFTAIENIMIPAYIAGMKPKEARNRAEELLEFMGLSNRATHKPNELSGGEKQRVAVARALMNNPAVILADEPSGSLDSKNKEELHKLFFELRDKFGQTFVIVTHDETLATLTDRTIHLKDGRIVGEGSEASAI</sequence>
<dbReference type="Gene3D" id="3.40.50.300">
    <property type="entry name" value="P-loop containing nucleotide triphosphate hydrolases"/>
    <property type="match status" value="1"/>
</dbReference>
<dbReference type="GO" id="GO:0044874">
    <property type="term" value="P:lipoprotein localization to outer membrane"/>
    <property type="evidence" value="ECO:0007669"/>
    <property type="project" value="UniProtKB-ARBA"/>
</dbReference>
<dbReference type="PANTHER" id="PTHR24220:SF86">
    <property type="entry name" value="ABC TRANSPORTER ABCH.1"/>
    <property type="match status" value="1"/>
</dbReference>
<dbReference type="GO" id="GO:0005886">
    <property type="term" value="C:plasma membrane"/>
    <property type="evidence" value="ECO:0007669"/>
    <property type="project" value="TreeGrafter"/>
</dbReference>
<protein>
    <submittedName>
        <fullName evidence="8">ABC transporter ATP-binding protein</fullName>
    </submittedName>
</protein>
<organism evidence="8 9">
    <name type="scientific">Prevotella intermedia</name>
    <dbReference type="NCBI Taxonomy" id="28131"/>
    <lineage>
        <taxon>Bacteria</taxon>
        <taxon>Pseudomonadati</taxon>
        <taxon>Bacteroidota</taxon>
        <taxon>Bacteroidia</taxon>
        <taxon>Bacteroidales</taxon>
        <taxon>Prevotellaceae</taxon>
        <taxon>Prevotella</taxon>
    </lineage>
</organism>
<evidence type="ECO:0000313" key="8">
    <source>
        <dbReference type="EMBL" id="PJI25267.1"/>
    </source>
</evidence>
<feature type="domain" description="ABC transporter" evidence="7">
    <location>
        <begin position="2"/>
        <end position="225"/>
    </location>
</feature>